<dbReference type="SUPFAM" id="SSF55073">
    <property type="entry name" value="Nucleotide cyclase"/>
    <property type="match status" value="1"/>
</dbReference>
<accession>A0A1H0TG96</accession>
<dbReference type="InterPro" id="IPR013702">
    <property type="entry name" value="FIST_domain_N"/>
</dbReference>
<reference evidence="2 3" key="1">
    <citation type="submission" date="2016-10" db="EMBL/GenBank/DDBJ databases">
        <authorList>
            <person name="de Groot N.N."/>
        </authorList>
    </citation>
    <scope>NUCLEOTIDE SEQUENCE [LARGE SCALE GENOMIC DNA]</scope>
    <source>
        <strain evidence="2 3">S137</strain>
    </source>
</reference>
<dbReference type="EMBL" id="FNJQ01000023">
    <property type="protein sequence ID" value="SDP52841.1"/>
    <property type="molecule type" value="Genomic_DNA"/>
</dbReference>
<dbReference type="AlphaFoldDB" id="A0A1H0TG96"/>
<dbReference type="Pfam" id="PF00990">
    <property type="entry name" value="GGDEF"/>
    <property type="match status" value="1"/>
</dbReference>
<dbReference type="Gene3D" id="3.30.70.270">
    <property type="match status" value="1"/>
</dbReference>
<feature type="domain" description="GGDEF" evidence="1">
    <location>
        <begin position="454"/>
        <end position="584"/>
    </location>
</feature>
<gene>
    <name evidence="2" type="ORF">SAMN05216366_12332</name>
</gene>
<dbReference type="InterPro" id="IPR019494">
    <property type="entry name" value="FIST_C"/>
</dbReference>
<dbReference type="CDD" id="cd01949">
    <property type="entry name" value="GGDEF"/>
    <property type="match status" value="1"/>
</dbReference>
<dbReference type="PANTHER" id="PTHR45138">
    <property type="entry name" value="REGULATORY COMPONENTS OF SENSORY TRANSDUCTION SYSTEM"/>
    <property type="match status" value="1"/>
</dbReference>
<dbReference type="PROSITE" id="PS50887">
    <property type="entry name" value="GGDEF"/>
    <property type="match status" value="1"/>
</dbReference>
<dbReference type="Pfam" id="PF08495">
    <property type="entry name" value="FIST"/>
    <property type="match status" value="1"/>
</dbReference>
<protein>
    <submittedName>
        <fullName evidence="2">Diguanylate cyclase (GGDEF) domain-containing protein</fullName>
    </submittedName>
</protein>
<dbReference type="Pfam" id="PF10442">
    <property type="entry name" value="FIST_C"/>
    <property type="match status" value="1"/>
</dbReference>
<dbReference type="NCBIfam" id="TIGR00254">
    <property type="entry name" value="GGDEF"/>
    <property type="match status" value="1"/>
</dbReference>
<sequence>MKQFPFAINTIKELQDRVEQVREESRQMPALSSVLVSVFMDTSKVQMLHDIQQGVQAVFPEAQIIGAVSSGELVNGKLMEQGVVVNFTLFEKSAVRVFAYDFREKKSNTAGRELLSVLQADKEAAAVEVISAGFHLDINPFFKQLSASRRKIVFFGGLADDGSLGKNGLVFTHKDQIRHGTVVAVFSGVDLHVQAKSSFGWKPLGRTMTVTRMDGDFCMQELDGRPPLEVFEKYLGIRNSESFLVEALTFPFYFERHGTTLARHPRRCRDDGSMMFGADFRVGEQVRLAYGDPGEIIDNAMSLQEKMASFKPEAIFVVSCVARWMLLGSDTEKELAISKHLAASAGFYAYGEFMRNENGEIMVSNMTLVTIGMREGLSMGRQSNLVPPRPKLNKHRSLMARLVHFIETTSQELEESNRKLKHLAQIDRLTGLFNRGETEASLRELLQRAQEYNEPLSVLMMDVDDFKVINDSYGHAIGDDTLKSIAKILQSNTRRGTDVPGRWGGDEFFVVLPGSGNERARVIAERVGRLINEQAVLPDGSIVTTSIGVVTAASDDTPDTLFKRADGALYEAKQIRGKNNVVVH</sequence>
<evidence type="ECO:0000313" key="2">
    <source>
        <dbReference type="EMBL" id="SDP52841.1"/>
    </source>
</evidence>
<dbReference type="InterPro" id="IPR043128">
    <property type="entry name" value="Rev_trsase/Diguanyl_cyclase"/>
</dbReference>
<dbReference type="InterPro" id="IPR029787">
    <property type="entry name" value="Nucleotide_cyclase"/>
</dbReference>
<evidence type="ECO:0000259" key="1">
    <source>
        <dbReference type="PROSITE" id="PS50887"/>
    </source>
</evidence>
<dbReference type="InterPro" id="IPR050469">
    <property type="entry name" value="Diguanylate_Cyclase"/>
</dbReference>
<dbReference type="FunFam" id="3.30.70.270:FF:000001">
    <property type="entry name" value="Diguanylate cyclase domain protein"/>
    <property type="match status" value="1"/>
</dbReference>
<dbReference type="SMART" id="SM00897">
    <property type="entry name" value="FIST"/>
    <property type="match status" value="1"/>
</dbReference>
<dbReference type="OrthoDB" id="9804955at2"/>
<dbReference type="Proteomes" id="UP000182412">
    <property type="component" value="Unassembled WGS sequence"/>
</dbReference>
<name>A0A1H0TG96_SELRU</name>
<dbReference type="GO" id="GO:0052621">
    <property type="term" value="F:diguanylate cyclase activity"/>
    <property type="evidence" value="ECO:0007669"/>
    <property type="project" value="TreeGrafter"/>
</dbReference>
<evidence type="ECO:0000313" key="3">
    <source>
        <dbReference type="Proteomes" id="UP000182412"/>
    </source>
</evidence>
<dbReference type="PANTHER" id="PTHR45138:SF9">
    <property type="entry name" value="DIGUANYLATE CYCLASE DGCM-RELATED"/>
    <property type="match status" value="1"/>
</dbReference>
<dbReference type="RefSeq" id="WP_074572822.1">
    <property type="nucleotide sequence ID" value="NZ_FNJQ01000023.1"/>
</dbReference>
<proteinExistence type="predicted"/>
<dbReference type="InterPro" id="IPR000160">
    <property type="entry name" value="GGDEF_dom"/>
</dbReference>
<dbReference type="SMART" id="SM01204">
    <property type="entry name" value="FIST_C"/>
    <property type="match status" value="1"/>
</dbReference>
<dbReference type="SMART" id="SM00267">
    <property type="entry name" value="GGDEF"/>
    <property type="match status" value="1"/>
</dbReference>
<organism evidence="2 3">
    <name type="scientific">Selenomonas ruminantium</name>
    <dbReference type="NCBI Taxonomy" id="971"/>
    <lineage>
        <taxon>Bacteria</taxon>
        <taxon>Bacillati</taxon>
        <taxon>Bacillota</taxon>
        <taxon>Negativicutes</taxon>
        <taxon>Selenomonadales</taxon>
        <taxon>Selenomonadaceae</taxon>
        <taxon>Selenomonas</taxon>
    </lineage>
</organism>